<accession>A0A0W0SRG1</accession>
<reference evidence="2 3" key="1">
    <citation type="submission" date="2015-11" db="EMBL/GenBank/DDBJ databases">
        <title>Genomic analysis of 38 Legionella species identifies large and diverse effector repertoires.</title>
        <authorList>
            <person name="Burstein D."/>
            <person name="Amaro F."/>
            <person name="Zusman T."/>
            <person name="Lifshitz Z."/>
            <person name="Cohen O."/>
            <person name="Gilbert J.A."/>
            <person name="Pupko T."/>
            <person name="Shuman H.A."/>
            <person name="Segal G."/>
        </authorList>
    </citation>
    <scope>NUCLEOTIDE SEQUENCE [LARGE SCALE GENOMIC DNA]</scope>
    <source>
        <strain evidence="2 3">ATCC 700990</strain>
    </source>
</reference>
<dbReference type="SUPFAM" id="SSF52047">
    <property type="entry name" value="RNI-like"/>
    <property type="match status" value="1"/>
</dbReference>
<feature type="compositionally biased region" description="Polar residues" evidence="1">
    <location>
        <begin position="486"/>
        <end position="495"/>
    </location>
</feature>
<sequence>MPKLHKKKTSVKIKEEHLQNSDRHLWIEALKQAQLPKLIFKHCQLEALPLSRLFFELRNKYEAIEFIDCTIVSTDINNSMQLLLAKIANMLKQTNPIEFTVIDTQQHYDLKKLPWDALIDNLMNTNSSLVLNVLDLEGHPVHLEIKTIKWRELIGEKESHQELVIPLLDAPPLLISFSEQEEKLIVKQGKSSYKKSEDEDSIEKSAINSRIIFSYLTQVACLAKTQNLSLEINTNLDSFNEFVYIYDAKSGRGDCNASLHNDYGGGYGKSIQEAALAERLPKLLSNLPRVTRLEVFNLNSRLLSEVEFANSLSTSAFDALETMEIIGNAETQESKAQFFKALKGMEHLQELELLGQVLLEADMADIAYLLMCKEKLQKVTLGGANLTNRAIKCLAHELSSLRKAKHVKELKKLNLSNNSRLDEEGYTQAALKDFLKILKLLRPQEVGHDFAPSKKIDALLRPKTEKEESLYSKREEFSGREKEESYGTTEELSYSTKEELSARKTEETSYTGNEEPSGVEFSFSHPVFGNHLMRVKSDTESSTTGDESGYSPRPEIQGEVEYLSRVAIFRTESQVELTKKRVTEKEYAKENATIPGRMLYRSQDFPSLKGSSNRNATTSRFSCNVNPVRLKKNPKVESETDDPIIKID</sequence>
<evidence type="ECO:0000313" key="3">
    <source>
        <dbReference type="Proteomes" id="UP000054736"/>
    </source>
</evidence>
<proteinExistence type="predicted"/>
<dbReference type="InterPro" id="IPR032675">
    <property type="entry name" value="LRR_dom_sf"/>
</dbReference>
<feature type="region of interest" description="Disordered" evidence="1">
    <location>
        <begin position="465"/>
        <end position="523"/>
    </location>
</feature>
<evidence type="ECO:0000313" key="2">
    <source>
        <dbReference type="EMBL" id="KTC85841.1"/>
    </source>
</evidence>
<feature type="compositionally biased region" description="Low complexity" evidence="1">
    <location>
        <begin position="540"/>
        <end position="549"/>
    </location>
</feature>
<dbReference type="Gene3D" id="3.80.10.10">
    <property type="entry name" value="Ribonuclease Inhibitor"/>
    <property type="match status" value="1"/>
</dbReference>
<gene>
    <name evidence="2" type="ORF">Ldro_2166</name>
</gene>
<feature type="compositionally biased region" description="Basic and acidic residues" evidence="1">
    <location>
        <begin position="496"/>
        <end position="507"/>
    </location>
</feature>
<dbReference type="Proteomes" id="UP000054736">
    <property type="component" value="Unassembled WGS sequence"/>
</dbReference>
<comment type="caution">
    <text evidence="2">The sequence shown here is derived from an EMBL/GenBank/DDBJ whole genome shotgun (WGS) entry which is preliminary data.</text>
</comment>
<name>A0A0W0SRG1_9GAMM</name>
<feature type="compositionally biased region" description="Basic and acidic residues" evidence="1">
    <location>
        <begin position="465"/>
        <end position="485"/>
    </location>
</feature>
<organism evidence="2 3">
    <name type="scientific">Legionella drozanskii LLAP-1</name>
    <dbReference type="NCBI Taxonomy" id="1212489"/>
    <lineage>
        <taxon>Bacteria</taxon>
        <taxon>Pseudomonadati</taxon>
        <taxon>Pseudomonadota</taxon>
        <taxon>Gammaproteobacteria</taxon>
        <taxon>Legionellales</taxon>
        <taxon>Legionellaceae</taxon>
        <taxon>Legionella</taxon>
    </lineage>
</organism>
<keyword evidence="3" id="KW-1185">Reference proteome</keyword>
<feature type="region of interest" description="Disordered" evidence="1">
    <location>
        <begin position="536"/>
        <end position="556"/>
    </location>
</feature>
<dbReference type="EMBL" id="LNXY01000027">
    <property type="protein sequence ID" value="KTC85841.1"/>
    <property type="molecule type" value="Genomic_DNA"/>
</dbReference>
<evidence type="ECO:0000256" key="1">
    <source>
        <dbReference type="SAM" id="MobiDB-lite"/>
    </source>
</evidence>
<dbReference type="STRING" id="1212489.Ldro_2166"/>
<protein>
    <submittedName>
        <fullName evidence="2">Uncharacterized protein</fullName>
    </submittedName>
</protein>
<dbReference type="PATRIC" id="fig|1212489.4.peg.2289"/>
<dbReference type="AlphaFoldDB" id="A0A0W0SRG1"/>